<dbReference type="AlphaFoldDB" id="A0A7W9CJJ6"/>
<comment type="caution">
    <text evidence="4">The sequence shown here is derived from an EMBL/GenBank/DDBJ whole genome shotgun (WGS) entry which is preliminary data.</text>
</comment>
<feature type="region of interest" description="Disordered" evidence="1">
    <location>
        <begin position="314"/>
        <end position="359"/>
    </location>
</feature>
<dbReference type="EMBL" id="JACHOR010000003">
    <property type="protein sequence ID" value="MBB5746357.1"/>
    <property type="molecule type" value="Genomic_DNA"/>
</dbReference>
<dbReference type="Pfam" id="PF07486">
    <property type="entry name" value="Hydrolase_2"/>
    <property type="match status" value="1"/>
</dbReference>
<keyword evidence="5" id="KW-1185">Reference proteome</keyword>
<accession>A0A7W9CJJ6</accession>
<keyword evidence="2" id="KW-1133">Transmembrane helix</keyword>
<dbReference type="Proteomes" id="UP000545037">
    <property type="component" value="Unassembled WGS sequence"/>
</dbReference>
<sequence>MDNHQSWQRAYTFAVRREWAERGMVTLLSLATIIVGIVVYSNWTNRYEHVFRPIAGLSYERPQSLGGTAISDISEPLTYQMISANDAYRFNASVPVSSLPLVNARPFILPASLPAADAVRALDCLTAAIYYEAASESLAGQQAVAQVILNRVRHNAFPNSVCGVVFSGSTRKTGCQFTFTCDGALARKPSASGWARARAVARAALTGYVSPLVGQATHYHTLWVAPYWSPSLDKVANIGAHTFYRWKGVSGRPEAFNAPYAGAEPVFSMTARVEDDDSLPVEDLTLSEAVPEVAGAPMVEADPIVVLAPPEPRAAPVISSNATSEAPAEASVTPAAPPPAATVPTIEPERRRRIAAPSW</sequence>
<evidence type="ECO:0000256" key="1">
    <source>
        <dbReference type="SAM" id="MobiDB-lite"/>
    </source>
</evidence>
<feature type="compositionally biased region" description="Low complexity" evidence="1">
    <location>
        <begin position="324"/>
        <end position="334"/>
    </location>
</feature>
<proteinExistence type="predicted"/>
<feature type="domain" description="Cell wall hydrolase SleB" evidence="3">
    <location>
        <begin position="136"/>
        <end position="244"/>
    </location>
</feature>
<organism evidence="4 5">
    <name type="scientific">Brevundimonas variabilis</name>
    <dbReference type="NCBI Taxonomy" id="74312"/>
    <lineage>
        <taxon>Bacteria</taxon>
        <taxon>Pseudomonadati</taxon>
        <taxon>Pseudomonadota</taxon>
        <taxon>Alphaproteobacteria</taxon>
        <taxon>Caulobacterales</taxon>
        <taxon>Caulobacteraceae</taxon>
        <taxon>Brevundimonas</taxon>
    </lineage>
</organism>
<evidence type="ECO:0000256" key="2">
    <source>
        <dbReference type="SAM" id="Phobius"/>
    </source>
</evidence>
<dbReference type="RefSeq" id="WP_246347787.1">
    <property type="nucleotide sequence ID" value="NZ_JACHOR010000003.1"/>
</dbReference>
<dbReference type="Gene3D" id="1.10.10.2520">
    <property type="entry name" value="Cell wall hydrolase SleB, domain 1"/>
    <property type="match status" value="1"/>
</dbReference>
<evidence type="ECO:0000259" key="3">
    <source>
        <dbReference type="Pfam" id="PF07486"/>
    </source>
</evidence>
<name>A0A7W9CJJ6_9CAUL</name>
<feature type="transmembrane region" description="Helical" evidence="2">
    <location>
        <begin position="25"/>
        <end position="43"/>
    </location>
</feature>
<dbReference type="GO" id="GO:0016787">
    <property type="term" value="F:hydrolase activity"/>
    <property type="evidence" value="ECO:0007669"/>
    <property type="project" value="InterPro"/>
</dbReference>
<evidence type="ECO:0000313" key="5">
    <source>
        <dbReference type="Proteomes" id="UP000545037"/>
    </source>
</evidence>
<evidence type="ECO:0000313" key="4">
    <source>
        <dbReference type="EMBL" id="MBB5746357.1"/>
    </source>
</evidence>
<reference evidence="4 5" key="1">
    <citation type="submission" date="2020-08" db="EMBL/GenBank/DDBJ databases">
        <title>Genomic Encyclopedia of Type Strains, Phase IV (KMG-IV): sequencing the most valuable type-strain genomes for metagenomic binning, comparative biology and taxonomic classification.</title>
        <authorList>
            <person name="Goeker M."/>
        </authorList>
    </citation>
    <scope>NUCLEOTIDE SEQUENCE [LARGE SCALE GENOMIC DNA]</scope>
    <source>
        <strain evidence="4 5">DSM 4737</strain>
    </source>
</reference>
<protein>
    <recommendedName>
        <fullName evidence="3">Cell wall hydrolase SleB domain-containing protein</fullName>
    </recommendedName>
</protein>
<dbReference type="InterPro" id="IPR042047">
    <property type="entry name" value="SleB_dom1"/>
</dbReference>
<keyword evidence="2" id="KW-0472">Membrane</keyword>
<gene>
    <name evidence="4" type="ORF">GGR13_001961</name>
</gene>
<keyword evidence="2" id="KW-0812">Transmembrane</keyword>
<dbReference type="InterPro" id="IPR011105">
    <property type="entry name" value="Cell_wall_hydrolase_SleB"/>
</dbReference>